<evidence type="ECO:0000256" key="2">
    <source>
        <dbReference type="SAM" id="SignalP"/>
    </source>
</evidence>
<organism evidence="3 4">
    <name type="scientific">Seiridium unicorne</name>
    <dbReference type="NCBI Taxonomy" id="138068"/>
    <lineage>
        <taxon>Eukaryota</taxon>
        <taxon>Fungi</taxon>
        <taxon>Dikarya</taxon>
        <taxon>Ascomycota</taxon>
        <taxon>Pezizomycotina</taxon>
        <taxon>Sordariomycetes</taxon>
        <taxon>Xylariomycetidae</taxon>
        <taxon>Amphisphaeriales</taxon>
        <taxon>Sporocadaceae</taxon>
        <taxon>Seiridium</taxon>
    </lineage>
</organism>
<name>A0ABR2UGW9_9PEZI</name>
<gene>
    <name evidence="3" type="ORF">SUNI508_11564</name>
</gene>
<feature type="signal peptide" evidence="2">
    <location>
        <begin position="1"/>
        <end position="16"/>
    </location>
</feature>
<reference evidence="3 4" key="1">
    <citation type="journal article" date="2024" name="J. Plant Pathol.">
        <title>Sequence and assembly of the genome of Seiridium unicorne, isolate CBS 538.82, causal agent of cypress canker disease.</title>
        <authorList>
            <person name="Scali E."/>
            <person name="Rocca G.D."/>
            <person name="Danti R."/>
            <person name="Garbelotto M."/>
            <person name="Barberini S."/>
            <person name="Baroncelli R."/>
            <person name="Emiliani G."/>
        </authorList>
    </citation>
    <scope>NUCLEOTIDE SEQUENCE [LARGE SCALE GENOMIC DNA]</scope>
    <source>
        <strain evidence="3 4">BM-138-508</strain>
    </source>
</reference>
<sequence length="203" mass="19718">MQSKALVFGFVAAASAQSSSVSSDTSLATTASPAPSVTVDPAVINSTVDPSSSAVSYIYYNTTFTSTVVVSELVTVCGAPTTYKFNGAEYPATEGETITITNCPCTLTTAVPTLISEICPGPTSGIPAPGPPAIPPVDNNVPGAPAGTPAPAPVTTPGAASASTYVAPSSPTAPVVEVSGASSGARMGVAGAALTGLLGLLAL</sequence>
<dbReference type="PANTHER" id="PTHR35523">
    <property type="entry name" value="CELL WALL PROTEIN SED1"/>
    <property type="match status" value="1"/>
</dbReference>
<dbReference type="EMBL" id="JARVKF010000433">
    <property type="protein sequence ID" value="KAK9413868.1"/>
    <property type="molecule type" value="Genomic_DNA"/>
</dbReference>
<feature type="chain" id="PRO_5046740953" evidence="2">
    <location>
        <begin position="17"/>
        <end position="203"/>
    </location>
</feature>
<evidence type="ECO:0000256" key="1">
    <source>
        <dbReference type="SAM" id="MobiDB-lite"/>
    </source>
</evidence>
<proteinExistence type="predicted"/>
<accession>A0ABR2UGW9</accession>
<dbReference type="PANTHER" id="PTHR35523:SF1">
    <property type="entry name" value="CELL WALL PROTEIN SED1"/>
    <property type="match status" value="1"/>
</dbReference>
<keyword evidence="2" id="KW-0732">Signal</keyword>
<dbReference type="InterPro" id="IPR038843">
    <property type="entry name" value="Sed1/Spi1"/>
</dbReference>
<feature type="region of interest" description="Disordered" evidence="1">
    <location>
        <begin position="140"/>
        <end position="160"/>
    </location>
</feature>
<evidence type="ECO:0000313" key="4">
    <source>
        <dbReference type="Proteomes" id="UP001408356"/>
    </source>
</evidence>
<evidence type="ECO:0000313" key="3">
    <source>
        <dbReference type="EMBL" id="KAK9413868.1"/>
    </source>
</evidence>
<comment type="caution">
    <text evidence="3">The sequence shown here is derived from an EMBL/GenBank/DDBJ whole genome shotgun (WGS) entry which is preliminary data.</text>
</comment>
<dbReference type="Proteomes" id="UP001408356">
    <property type="component" value="Unassembled WGS sequence"/>
</dbReference>
<keyword evidence="4" id="KW-1185">Reference proteome</keyword>
<protein>
    <submittedName>
        <fullName evidence="3">Uncharacterized protein</fullName>
    </submittedName>
</protein>